<dbReference type="PANTHER" id="PTHR38812:SF2">
    <property type="entry name" value="MU-LIKE PROPHAGE FLUMU PROTEIN GP42"/>
    <property type="match status" value="1"/>
</dbReference>
<dbReference type="InterPro" id="IPR013491">
    <property type="entry name" value="Tape_meas_N"/>
</dbReference>
<dbReference type="PANTHER" id="PTHR38812">
    <property type="entry name" value="MU-LIKE PROPHAGE FLUMU PROTEIN GP42"/>
    <property type="match status" value="1"/>
</dbReference>
<dbReference type="InterPro" id="IPR053058">
    <property type="entry name" value="Mulikevirus_tape_measure"/>
</dbReference>
<organism evidence="3 4">
    <name type="scientific">Xylophilus rhododendri</name>
    <dbReference type="NCBI Taxonomy" id="2697032"/>
    <lineage>
        <taxon>Bacteria</taxon>
        <taxon>Pseudomonadati</taxon>
        <taxon>Pseudomonadota</taxon>
        <taxon>Betaproteobacteria</taxon>
        <taxon>Burkholderiales</taxon>
        <taxon>Xylophilus</taxon>
    </lineage>
</organism>
<dbReference type="EMBL" id="CP047650">
    <property type="protein sequence ID" value="QHJ00121.1"/>
    <property type="molecule type" value="Genomic_DNA"/>
</dbReference>
<dbReference type="InterPro" id="IPR006431">
    <property type="entry name" value="Phage_tape_meas_C"/>
</dbReference>
<keyword evidence="4" id="KW-1185">Reference proteome</keyword>
<sequence length="958" mass="101969">MDIATLGLAVDSRPVTTASSELDKLTAAASRAEQSANKFADAIDKAGDKAATGTKRASAGANETSDSFRNLMATGVASYLGGSVVQGAIAAGEALFKASVSAQNLRVNLDFASGGRSATEIEYLRKVTNGLGLEFASTADAYGKFAAAARGTTLEGKAARDVFESVAKSAAVMGLSADQSSGVLLALQQMISKGTVQSEELRGQLGERLPGAFQIAAKAMNVTTGELGKMLEQGQVVAGDFLPKFAAALNDNIGTASESAAQRLEASSNRMSNAWDRLKQNVGDSGISSALASGMAKGAASIDYISISMEKARANGAGFVGQLFAMVGAYNDMTDPGERLTKNMAVNSEAIKLNEQRLKDLQAQAAQGIDVKVKMDDLQKWIDKLKQARVEFAAFSQMGPIEAQYPSRGSQASYDRDQKAIADETKAYLQQDARQTQAQKRAEEIEKAEIRAGVLIKKQLDDQKAVKAIQDALVVEVANINDKYKDKKPSTAGAASLERQEVGIDIDSFKRSMDKYLAEYARGEQLLDAQRSAGLIGEKDYYDQKRHYIDLTTEAKVDEMESENGRYEKEKATGARRVELQRDIQNNLLKIETVQADAAGRKKVLDLQETASLAAKASAYLSLRQASEGYLATQERSQNRTLQGLTQGDTTAAYLSGRNQIDDKYDQQRRDAQNARAIATSAGGGVLTSDQTKQFQDQLDLIDEFQKKSIQSFDRYWGTLQDRQGDWATGAERAFNRYSEAGANVAGLTETAFSNAFTGLEDALVTFATTGKLSFTGLANSIIADLVRIQLRTEATSLMKGAGGFAGLLKMLGLGGSTVDSNPGGAANMIEFADYGYAEGGPTPPGGKYKAVGIVHAGENVWSQADVARAGGMQVVEAMRLGRRGYADGGAVDTSFASTSVISAPPSGTASAAITYAPVINIDSRTDRAAVEASTQRALAENNKQFMKQLQRMGVVAG</sequence>
<evidence type="ECO:0000313" key="3">
    <source>
        <dbReference type="EMBL" id="QHJ00121.1"/>
    </source>
</evidence>
<evidence type="ECO:0000259" key="1">
    <source>
        <dbReference type="Pfam" id="PF09718"/>
    </source>
</evidence>
<dbReference type="KEGG" id="xyk:GT347_20335"/>
<reference evidence="3 4" key="1">
    <citation type="submission" date="2020-01" db="EMBL/GenBank/DDBJ databases">
        <title>Genome sequencing of strain KACC 21265.</title>
        <authorList>
            <person name="Heo J."/>
            <person name="Kim S.-J."/>
            <person name="Kim J.-S."/>
            <person name="Hong S.-B."/>
            <person name="Kwon S.-W."/>
        </authorList>
    </citation>
    <scope>NUCLEOTIDE SEQUENCE [LARGE SCALE GENOMIC DNA]</scope>
    <source>
        <strain evidence="3 4">KACC 21265</strain>
    </source>
</reference>
<protein>
    <submittedName>
        <fullName evidence="3">Phage tail tape measure protein</fullName>
    </submittedName>
</protein>
<evidence type="ECO:0000313" key="4">
    <source>
        <dbReference type="Proteomes" id="UP000464787"/>
    </source>
</evidence>
<name>A0A857J7U9_9BURK</name>
<dbReference type="NCBIfam" id="TIGR02675">
    <property type="entry name" value="tape_meas_nterm"/>
    <property type="match status" value="1"/>
</dbReference>
<dbReference type="AlphaFoldDB" id="A0A857J7U9"/>
<dbReference type="NCBIfam" id="TIGR01541">
    <property type="entry name" value="tape_meas_lam_C"/>
    <property type="match status" value="1"/>
</dbReference>
<proteinExistence type="predicted"/>
<gene>
    <name evidence="3" type="ORF">GT347_20335</name>
</gene>
<evidence type="ECO:0000259" key="2">
    <source>
        <dbReference type="Pfam" id="PF20155"/>
    </source>
</evidence>
<dbReference type="Pfam" id="PF20155">
    <property type="entry name" value="TMP_3"/>
    <property type="match status" value="1"/>
</dbReference>
<feature type="domain" description="Bacteriophage tail tape measure C-terminal" evidence="1">
    <location>
        <begin position="725"/>
        <end position="795"/>
    </location>
</feature>
<dbReference type="Proteomes" id="UP000464787">
    <property type="component" value="Chromosome"/>
</dbReference>
<dbReference type="RefSeq" id="WP_160553931.1">
    <property type="nucleotide sequence ID" value="NZ_CP047650.1"/>
</dbReference>
<dbReference type="Pfam" id="PF09718">
    <property type="entry name" value="Tape_meas_lam_C"/>
    <property type="match status" value="1"/>
</dbReference>
<accession>A0A857J7U9</accession>
<feature type="domain" description="Tape measure protein N-terminal" evidence="2">
    <location>
        <begin position="96"/>
        <end position="282"/>
    </location>
</feature>